<keyword evidence="3" id="KW-0238">DNA-binding</keyword>
<feature type="domain" description="Type I restriction modification DNA specificity" evidence="4">
    <location>
        <begin position="197"/>
        <end position="370"/>
    </location>
</feature>
<dbReference type="EMBL" id="RJOE01000016">
    <property type="protein sequence ID" value="RSJ06852.1"/>
    <property type="molecule type" value="Genomic_DNA"/>
</dbReference>
<dbReference type="RefSeq" id="WP_125425749.1">
    <property type="nucleotide sequence ID" value="NZ_RJNU01000011.1"/>
</dbReference>
<dbReference type="SUPFAM" id="SSF116734">
    <property type="entry name" value="DNA methylase specificity domain"/>
    <property type="match status" value="2"/>
</dbReference>
<sequence length="383" mass="43479">MKKVKLGEVCEILNGFAFKSLLYVNEGIRIIRITNVQKGYIEDSDPKYYPIEYTNSIEKYILKENDLLMSLTGNVGRVGLISKTMLPAALNQRVACLRTIDSLISKEYVFQFLNSDLFEQSAIRSSNGVAQKNLSTDWLKKVEIAYPSVEQQELITSTLNLIERLICCRKEQNKKLNELVKSRFNEMFGDPVLNDMGWEIETLDKVGTIGRGVSKYRPRNASELFGGIYPFIQTGDVANSGNYIVDYHSTYSEFGLKQSKLWDKGTLCITIAANIAKTSILAFDSCFPDSIVGFIPGERTNNMFIHYWFSYFQKMLESQAPESAQKNINLKILSELKVILPPLALQNEFADFVAQVDKSQLAIQKSLEELETLKKSLMQEHFG</sequence>
<dbReference type="Pfam" id="PF01420">
    <property type="entry name" value="Methylase_S"/>
    <property type="match status" value="2"/>
</dbReference>
<evidence type="ECO:0000313" key="6">
    <source>
        <dbReference type="Proteomes" id="UP000274376"/>
    </source>
</evidence>
<comment type="caution">
    <text evidence="5">The sequence shown here is derived from an EMBL/GenBank/DDBJ whole genome shotgun (WGS) entry which is preliminary data.</text>
</comment>
<dbReference type="InterPro" id="IPR052021">
    <property type="entry name" value="Type-I_RS_S_subunit"/>
</dbReference>
<dbReference type="Proteomes" id="UP000274376">
    <property type="component" value="Unassembled WGS sequence"/>
</dbReference>
<evidence type="ECO:0000259" key="4">
    <source>
        <dbReference type="Pfam" id="PF01420"/>
    </source>
</evidence>
<proteinExistence type="inferred from homology"/>
<dbReference type="Gene3D" id="3.90.220.20">
    <property type="entry name" value="DNA methylase specificity domains"/>
    <property type="match status" value="2"/>
</dbReference>
<organism evidence="5 6">
    <name type="scientific">Streptococcus mitis</name>
    <dbReference type="NCBI Taxonomy" id="28037"/>
    <lineage>
        <taxon>Bacteria</taxon>
        <taxon>Bacillati</taxon>
        <taxon>Bacillota</taxon>
        <taxon>Bacilli</taxon>
        <taxon>Lactobacillales</taxon>
        <taxon>Streptococcaceae</taxon>
        <taxon>Streptococcus</taxon>
        <taxon>Streptococcus mitis group</taxon>
    </lineage>
</organism>
<protein>
    <submittedName>
        <fullName evidence="5">EcoKI restriction-modification system protein HsdS</fullName>
    </submittedName>
</protein>
<dbReference type="CDD" id="cd17278">
    <property type="entry name" value="RMtype1_S_LdeBORF1052P-TRD2-CR2"/>
    <property type="match status" value="1"/>
</dbReference>
<reference evidence="5 6" key="1">
    <citation type="submission" date="2018-11" db="EMBL/GenBank/DDBJ databases">
        <title>Species Designations Belie Phenotypic and Genotypic Heterogeneity in Oral Streptococci.</title>
        <authorList>
            <person name="Velsko I."/>
        </authorList>
    </citation>
    <scope>NUCLEOTIDE SEQUENCE [LARGE SCALE GENOMIC DNA]</scope>
    <source>
        <strain evidence="5 6">BCC36</strain>
    </source>
</reference>
<gene>
    <name evidence="5" type="ORF">D8839_07710</name>
</gene>
<comment type="similarity">
    <text evidence="1">Belongs to the type-I restriction system S methylase family.</text>
</comment>
<keyword evidence="2" id="KW-0680">Restriction system</keyword>
<dbReference type="GO" id="GO:0003677">
    <property type="term" value="F:DNA binding"/>
    <property type="evidence" value="ECO:0007669"/>
    <property type="project" value="UniProtKB-KW"/>
</dbReference>
<evidence type="ECO:0000256" key="3">
    <source>
        <dbReference type="ARBA" id="ARBA00023125"/>
    </source>
</evidence>
<dbReference type="AlphaFoldDB" id="A0A428EA14"/>
<dbReference type="InterPro" id="IPR000055">
    <property type="entry name" value="Restrct_endonuc_typeI_TRD"/>
</dbReference>
<name>A0A428EA14_STRMT</name>
<dbReference type="GO" id="GO:0009307">
    <property type="term" value="P:DNA restriction-modification system"/>
    <property type="evidence" value="ECO:0007669"/>
    <property type="project" value="UniProtKB-KW"/>
</dbReference>
<dbReference type="PANTHER" id="PTHR30408">
    <property type="entry name" value="TYPE-1 RESTRICTION ENZYME ECOKI SPECIFICITY PROTEIN"/>
    <property type="match status" value="1"/>
</dbReference>
<accession>A0A428EA14</accession>
<evidence type="ECO:0000313" key="5">
    <source>
        <dbReference type="EMBL" id="RSJ06852.1"/>
    </source>
</evidence>
<evidence type="ECO:0000256" key="1">
    <source>
        <dbReference type="ARBA" id="ARBA00010923"/>
    </source>
</evidence>
<dbReference type="CDD" id="cd17282">
    <property type="entry name" value="RMtype1_S_Eco16444ORF1681_TRD1-CR1_like"/>
    <property type="match status" value="1"/>
</dbReference>
<evidence type="ECO:0000256" key="2">
    <source>
        <dbReference type="ARBA" id="ARBA00022747"/>
    </source>
</evidence>
<feature type="domain" description="Type I restriction modification DNA specificity" evidence="4">
    <location>
        <begin position="2"/>
        <end position="177"/>
    </location>
</feature>
<dbReference type="PANTHER" id="PTHR30408:SF12">
    <property type="entry name" value="TYPE I RESTRICTION ENZYME MJAVIII SPECIFICITY SUBUNIT"/>
    <property type="match status" value="1"/>
</dbReference>
<dbReference type="InterPro" id="IPR044946">
    <property type="entry name" value="Restrct_endonuc_typeI_TRD_sf"/>
</dbReference>